<evidence type="ECO:0000313" key="2">
    <source>
        <dbReference type="EMBL" id="EFJ47304.1"/>
    </source>
</evidence>
<accession>D8TYZ5</accession>
<organism evidence="3">
    <name type="scientific">Volvox carteri f. nagariensis</name>
    <dbReference type="NCBI Taxonomy" id="3068"/>
    <lineage>
        <taxon>Eukaryota</taxon>
        <taxon>Viridiplantae</taxon>
        <taxon>Chlorophyta</taxon>
        <taxon>core chlorophytes</taxon>
        <taxon>Chlorophyceae</taxon>
        <taxon>CS clade</taxon>
        <taxon>Chlamydomonadales</taxon>
        <taxon>Volvocaceae</taxon>
        <taxon>Volvox</taxon>
    </lineage>
</organism>
<feature type="region of interest" description="Disordered" evidence="1">
    <location>
        <begin position="165"/>
        <end position="190"/>
    </location>
</feature>
<evidence type="ECO:0000313" key="3">
    <source>
        <dbReference type="Proteomes" id="UP000001058"/>
    </source>
</evidence>
<keyword evidence="3" id="KW-1185">Reference proteome</keyword>
<dbReference type="RefSeq" id="XP_002951493.1">
    <property type="nucleotide sequence ID" value="XM_002951447.1"/>
</dbReference>
<gene>
    <name evidence="2" type="ORF">VOLCADRAFT_92051</name>
</gene>
<sequence>MIHITSEGVAIGPCDDPTTGCGFLFTSLVKAALEAAPAGASGILAFINPNYSPPLAPDNFASWVEGAGYDSSTITFLSNATQIAFLDLSLYKLLYIPAASRDESARTWLGGTTDDLNDDLAAVRDDIAAFVNMGGSLMVSSQFNLAIIDWGELKAVAHLTAGACPDPSGPSRDCQAPSTRNPSREEGVEC</sequence>
<proteinExistence type="predicted"/>
<dbReference type="KEGG" id="vcn:VOLCADRAFT_92051"/>
<name>D8TYZ5_VOLCA</name>
<dbReference type="GeneID" id="9615672"/>
<evidence type="ECO:0000256" key="1">
    <source>
        <dbReference type="SAM" id="MobiDB-lite"/>
    </source>
</evidence>
<reference evidence="2 3" key="1">
    <citation type="journal article" date="2010" name="Science">
        <title>Genomic analysis of organismal complexity in the multicellular green alga Volvox carteri.</title>
        <authorList>
            <person name="Prochnik S.E."/>
            <person name="Umen J."/>
            <person name="Nedelcu A.M."/>
            <person name="Hallmann A."/>
            <person name="Miller S.M."/>
            <person name="Nishii I."/>
            <person name="Ferris P."/>
            <person name="Kuo A."/>
            <person name="Mitros T."/>
            <person name="Fritz-Laylin L.K."/>
            <person name="Hellsten U."/>
            <person name="Chapman J."/>
            <person name="Simakov O."/>
            <person name="Rensing S.A."/>
            <person name="Terry A."/>
            <person name="Pangilinan J."/>
            <person name="Kapitonov V."/>
            <person name="Jurka J."/>
            <person name="Salamov A."/>
            <person name="Shapiro H."/>
            <person name="Schmutz J."/>
            <person name="Grimwood J."/>
            <person name="Lindquist E."/>
            <person name="Lucas S."/>
            <person name="Grigoriev I.V."/>
            <person name="Schmitt R."/>
            <person name="Kirk D."/>
            <person name="Rokhsar D.S."/>
        </authorList>
    </citation>
    <scope>NUCLEOTIDE SEQUENCE [LARGE SCALE GENOMIC DNA]</scope>
    <source>
        <strain evidence="3">f. Nagariensis / Eve</strain>
    </source>
</reference>
<dbReference type="Proteomes" id="UP000001058">
    <property type="component" value="Unassembled WGS sequence"/>
</dbReference>
<dbReference type="AlphaFoldDB" id="D8TYZ5"/>
<dbReference type="InParanoid" id="D8TYZ5"/>
<protein>
    <submittedName>
        <fullName evidence="2">Uncharacterized protein</fullName>
    </submittedName>
</protein>
<dbReference type="EMBL" id="GL378345">
    <property type="protein sequence ID" value="EFJ47304.1"/>
    <property type="molecule type" value="Genomic_DNA"/>
</dbReference>